<dbReference type="InterPro" id="IPR032675">
    <property type="entry name" value="LRR_dom_sf"/>
</dbReference>
<keyword evidence="4" id="KW-1185">Reference proteome</keyword>
<reference evidence="3 4" key="1">
    <citation type="journal article" date="2013" name="Curr. Biol.">
        <title>The Genome of the Foraminiferan Reticulomyxa filosa.</title>
        <authorList>
            <person name="Glockner G."/>
            <person name="Hulsmann N."/>
            <person name="Schleicher M."/>
            <person name="Noegel A.A."/>
            <person name="Eichinger L."/>
            <person name="Gallinger C."/>
            <person name="Pawlowski J."/>
            <person name="Sierra R."/>
            <person name="Euteneuer U."/>
            <person name="Pillet L."/>
            <person name="Moustafa A."/>
            <person name="Platzer M."/>
            <person name="Groth M."/>
            <person name="Szafranski K."/>
            <person name="Schliwa M."/>
        </authorList>
    </citation>
    <scope>NUCLEOTIDE SEQUENCE [LARGE SCALE GENOMIC DNA]</scope>
</reference>
<accession>X6MCV7</accession>
<organism evidence="3 4">
    <name type="scientific">Reticulomyxa filosa</name>
    <dbReference type="NCBI Taxonomy" id="46433"/>
    <lineage>
        <taxon>Eukaryota</taxon>
        <taxon>Sar</taxon>
        <taxon>Rhizaria</taxon>
        <taxon>Retaria</taxon>
        <taxon>Foraminifera</taxon>
        <taxon>Monothalamids</taxon>
        <taxon>Reticulomyxidae</taxon>
        <taxon>Reticulomyxa</taxon>
    </lineage>
</organism>
<sequence length="468" mass="55028">MIYKHDLQLLFRSRIVKNNFVDDKIVLEEGYCFTMLKKFFRFLQFLDMKACKYLPSYSNGTFGSYPFSQQPQIIFDPWQLLPQKTIHSAKCVKELCFMEQDIDILKNFQCTRLELLDVSHNQLISLAGIEKLKELNCLNCSHNKLHDLIETLTILSFLNRLEYLDIQYNPIFENPKEIRKLIISRCPSLLIVNENSFQQFLPLPSPYVKKRVAPKERKQQKENCCSSQVFKNGKIVSFGKTFDPKLKTCTNVTSRVKDERKKLEKGKSKPKIKNKALKELPDRYSIEEERKLVPTQFLGENANNMLDEYQLNEELHKKLASFCLEKWTLSKFMEHSKHFSAVFLLSESSQTEISAKIEQSKDKTLDNKQENQEIAVESKKLFEKAQQLAKQLQHTQQNSQDNDQVKIFQQYFEALSLQKQIGEKPSQNNFKQKFEQEEQAKILKILKRTNKKYSHHISTFTRKYSPSS</sequence>
<dbReference type="SUPFAM" id="SSF52058">
    <property type="entry name" value="L domain-like"/>
    <property type="match status" value="1"/>
</dbReference>
<dbReference type="Proteomes" id="UP000023152">
    <property type="component" value="Unassembled WGS sequence"/>
</dbReference>
<keyword evidence="2" id="KW-0677">Repeat</keyword>
<dbReference type="Gene3D" id="3.80.10.10">
    <property type="entry name" value="Ribonuclease Inhibitor"/>
    <property type="match status" value="1"/>
</dbReference>
<name>X6MCV7_RETFI</name>
<dbReference type="PROSITE" id="PS51450">
    <property type="entry name" value="LRR"/>
    <property type="match status" value="1"/>
</dbReference>
<dbReference type="PANTHER" id="PTHR18849">
    <property type="entry name" value="LEUCINE RICH REPEAT PROTEIN"/>
    <property type="match status" value="1"/>
</dbReference>
<dbReference type="OrthoDB" id="676979at2759"/>
<dbReference type="InterPro" id="IPR001611">
    <property type="entry name" value="Leu-rich_rpt"/>
</dbReference>
<proteinExistence type="predicted"/>
<dbReference type="EMBL" id="ASPP01021964">
    <property type="protein sequence ID" value="ETO11843.1"/>
    <property type="molecule type" value="Genomic_DNA"/>
</dbReference>
<keyword evidence="1" id="KW-0433">Leucine-rich repeat</keyword>
<dbReference type="AlphaFoldDB" id="X6MCV7"/>
<comment type="caution">
    <text evidence="3">The sequence shown here is derived from an EMBL/GenBank/DDBJ whole genome shotgun (WGS) entry which is preliminary data.</text>
</comment>
<evidence type="ECO:0000256" key="1">
    <source>
        <dbReference type="ARBA" id="ARBA00022614"/>
    </source>
</evidence>
<gene>
    <name evidence="3" type="ORF">RFI_25531</name>
</gene>
<evidence type="ECO:0008006" key="5">
    <source>
        <dbReference type="Google" id="ProtNLM"/>
    </source>
</evidence>
<evidence type="ECO:0000313" key="3">
    <source>
        <dbReference type="EMBL" id="ETO11843.1"/>
    </source>
</evidence>
<evidence type="ECO:0000313" key="4">
    <source>
        <dbReference type="Proteomes" id="UP000023152"/>
    </source>
</evidence>
<evidence type="ECO:0000256" key="2">
    <source>
        <dbReference type="ARBA" id="ARBA00022737"/>
    </source>
</evidence>
<protein>
    <recommendedName>
        <fullName evidence="5">Leucine rich repeat protein</fullName>
    </recommendedName>
</protein>
<dbReference type="PANTHER" id="PTHR18849:SF0">
    <property type="entry name" value="CILIA- AND FLAGELLA-ASSOCIATED PROTEIN 410-RELATED"/>
    <property type="match status" value="1"/>
</dbReference>